<dbReference type="AlphaFoldDB" id="A0AAW0GNX8"/>
<gene>
    <name evidence="2" type="ORF">QCA50_003171</name>
</gene>
<dbReference type="InterPro" id="IPR010111">
    <property type="entry name" value="Kynureninase"/>
</dbReference>
<keyword evidence="3" id="KW-1185">Reference proteome</keyword>
<evidence type="ECO:0000313" key="3">
    <source>
        <dbReference type="Proteomes" id="UP001385951"/>
    </source>
</evidence>
<dbReference type="GO" id="GO:0019441">
    <property type="term" value="P:L-tryptophan catabolic process to kynurenine"/>
    <property type="evidence" value="ECO:0007669"/>
    <property type="project" value="TreeGrafter"/>
</dbReference>
<dbReference type="GO" id="GO:0043420">
    <property type="term" value="P:anthranilate metabolic process"/>
    <property type="evidence" value="ECO:0007669"/>
    <property type="project" value="TreeGrafter"/>
</dbReference>
<keyword evidence="1" id="KW-0663">Pyridoxal phosphate</keyword>
<evidence type="ECO:0008006" key="4">
    <source>
        <dbReference type="Google" id="ProtNLM"/>
    </source>
</evidence>
<reference evidence="2 3" key="1">
    <citation type="submission" date="2022-09" db="EMBL/GenBank/DDBJ databases">
        <authorList>
            <person name="Palmer J.M."/>
        </authorList>
    </citation>
    <scope>NUCLEOTIDE SEQUENCE [LARGE SCALE GENOMIC DNA]</scope>
    <source>
        <strain evidence="2 3">DSM 7382</strain>
    </source>
</reference>
<dbReference type="GO" id="GO:0005737">
    <property type="term" value="C:cytoplasm"/>
    <property type="evidence" value="ECO:0007669"/>
    <property type="project" value="InterPro"/>
</dbReference>
<protein>
    <recommendedName>
        <fullName evidence="4">Aminotransferase class V domain-containing protein</fullName>
    </recommendedName>
</protein>
<dbReference type="InterPro" id="IPR015421">
    <property type="entry name" value="PyrdxlP-dep_Trfase_major"/>
</dbReference>
<dbReference type="PANTHER" id="PTHR14084">
    <property type="entry name" value="KYNURENINASE"/>
    <property type="match status" value="1"/>
</dbReference>
<sequence length="115" mass="12664">MLLLRCRLVRVSLLFEKRIFSRPSRDTDRVSHLYFSVGCNTTPANGSPCSPITKAAQAQGCICGWDLAHAVGNVPLSLHEWNVDFAVWCTYKYLNAGPGAIGGLFVHDRWASEPG</sequence>
<dbReference type="Gene3D" id="3.40.640.10">
    <property type="entry name" value="Type I PLP-dependent aspartate aminotransferase-like (Major domain)"/>
    <property type="match status" value="1"/>
</dbReference>
<evidence type="ECO:0000313" key="2">
    <source>
        <dbReference type="EMBL" id="KAK7693602.1"/>
    </source>
</evidence>
<dbReference type="GO" id="GO:0030429">
    <property type="term" value="F:kynureninase activity"/>
    <property type="evidence" value="ECO:0007669"/>
    <property type="project" value="InterPro"/>
</dbReference>
<dbReference type="PANTHER" id="PTHR14084:SF0">
    <property type="entry name" value="KYNURENINASE"/>
    <property type="match status" value="1"/>
</dbReference>
<accession>A0AAW0GNX8</accession>
<comment type="caution">
    <text evidence="2">The sequence shown here is derived from an EMBL/GenBank/DDBJ whole genome shotgun (WGS) entry which is preliminary data.</text>
</comment>
<dbReference type="SUPFAM" id="SSF53383">
    <property type="entry name" value="PLP-dependent transferases"/>
    <property type="match status" value="1"/>
</dbReference>
<dbReference type="GO" id="GO:0009435">
    <property type="term" value="P:NAD+ biosynthetic process"/>
    <property type="evidence" value="ECO:0007669"/>
    <property type="project" value="InterPro"/>
</dbReference>
<evidence type="ECO:0000256" key="1">
    <source>
        <dbReference type="ARBA" id="ARBA00022898"/>
    </source>
</evidence>
<dbReference type="GO" id="GO:0030170">
    <property type="term" value="F:pyridoxal phosphate binding"/>
    <property type="evidence" value="ECO:0007669"/>
    <property type="project" value="InterPro"/>
</dbReference>
<proteinExistence type="predicted"/>
<dbReference type="Proteomes" id="UP001385951">
    <property type="component" value="Unassembled WGS sequence"/>
</dbReference>
<dbReference type="EMBL" id="JASBNA010000003">
    <property type="protein sequence ID" value="KAK7693602.1"/>
    <property type="molecule type" value="Genomic_DNA"/>
</dbReference>
<name>A0AAW0GNX8_9APHY</name>
<organism evidence="2 3">
    <name type="scientific">Cerrena zonata</name>
    <dbReference type="NCBI Taxonomy" id="2478898"/>
    <lineage>
        <taxon>Eukaryota</taxon>
        <taxon>Fungi</taxon>
        <taxon>Dikarya</taxon>
        <taxon>Basidiomycota</taxon>
        <taxon>Agaricomycotina</taxon>
        <taxon>Agaricomycetes</taxon>
        <taxon>Polyporales</taxon>
        <taxon>Cerrenaceae</taxon>
        <taxon>Cerrena</taxon>
    </lineage>
</organism>
<dbReference type="InterPro" id="IPR015424">
    <property type="entry name" value="PyrdxlP-dep_Trfase"/>
</dbReference>